<sequence length="120" mass="14534">MQLYLKDGMEIREVQFTNEEVQNYCELLNIKYDHYVPTLMCAKLWPQFELFQSFSKKPIILKETHIKTQHQLQVDCTYEATLHKVSQKLIKNIIKYTYGLEINKDKKHCMYIKQIFIEVR</sequence>
<organism evidence="3 6">
    <name type="scientific">Staphylococcus epidermidis</name>
    <dbReference type="NCBI Taxonomy" id="1282"/>
    <lineage>
        <taxon>Bacteria</taxon>
        <taxon>Bacillati</taxon>
        <taxon>Bacillota</taxon>
        <taxon>Bacilli</taxon>
        <taxon>Bacillales</taxon>
        <taxon>Staphylococcaceae</taxon>
        <taxon>Staphylococcus</taxon>
    </lineage>
</organism>
<evidence type="ECO:0000256" key="2">
    <source>
        <dbReference type="PIRNR" id="PIRNR032370"/>
    </source>
</evidence>
<dbReference type="Proteomes" id="UP000228502">
    <property type="component" value="Unassembled WGS sequence"/>
</dbReference>
<dbReference type="PIRSF" id="PIRSF032370">
    <property type="entry name" value="UCP032370_VraC"/>
    <property type="match status" value="1"/>
</dbReference>
<accession>A0A4Q9W2X0</accession>
<comment type="caution">
    <text evidence="3">The sequence shown here is derived from an EMBL/GenBank/DDBJ whole genome shotgun (WGS) entry which is preliminary data.</text>
</comment>
<dbReference type="KEGG" id="seps:DP17_1652"/>
<proteinExistence type="predicted"/>
<evidence type="ECO:0000313" key="3">
    <source>
        <dbReference type="EMBL" id="MBF9303124.1"/>
    </source>
</evidence>
<reference evidence="4 5" key="1">
    <citation type="submission" date="2017-10" db="EMBL/GenBank/DDBJ databases">
        <title>genome sequences of Staph epi in chlorhexidine trial.</title>
        <authorList>
            <person name="Greninger A.L."/>
            <person name="Addetia A."/>
            <person name="Qin X."/>
            <person name="Zerr D."/>
        </authorList>
    </citation>
    <scope>NUCLEOTIDE SEQUENCE [LARGE SCALE GENOMIC DNA]</scope>
    <source>
        <strain evidence="4 5">SCH-17</strain>
    </source>
</reference>
<gene>
    <name evidence="4" type="ORF">CTJ08_04535</name>
    <name evidence="3" type="ORF">I3V53_03355</name>
</gene>
<evidence type="ECO:0000313" key="6">
    <source>
        <dbReference type="Proteomes" id="UP000622362"/>
    </source>
</evidence>
<evidence type="ECO:0000313" key="5">
    <source>
        <dbReference type="Proteomes" id="UP000228502"/>
    </source>
</evidence>
<dbReference type="AlphaFoldDB" id="A0A4Q9W2X0"/>
<evidence type="ECO:0000313" key="4">
    <source>
        <dbReference type="EMBL" id="PIH10728.1"/>
    </source>
</evidence>
<dbReference type="SMR" id="A0A4Q9W2X0"/>
<protein>
    <recommendedName>
        <fullName evidence="1 2">Protein VraC</fullName>
    </recommendedName>
</protein>
<dbReference type="EMBL" id="PEJG01000004">
    <property type="protein sequence ID" value="PIH10728.1"/>
    <property type="molecule type" value="Genomic_DNA"/>
</dbReference>
<reference evidence="3" key="2">
    <citation type="submission" date="2020-11" db="EMBL/GenBank/DDBJ databases">
        <title>Molecular epidemiology and genomic profiles of multidrug-resistant bacteria collected from clinical sources in South Africa.</title>
        <authorList>
            <person name="Asante J."/>
            <person name="Amoako D.G."/>
        </authorList>
    </citation>
    <scope>NUCLEOTIDE SEQUENCE</scope>
    <source>
        <strain evidence="3">C68</strain>
    </source>
</reference>
<dbReference type="RefSeq" id="WP_001832023.1">
    <property type="nucleotide sequence ID" value="NZ_AP019721.1"/>
</dbReference>
<dbReference type="GeneID" id="50019491"/>
<dbReference type="Proteomes" id="UP000622362">
    <property type="component" value="Unassembled WGS sequence"/>
</dbReference>
<dbReference type="OrthoDB" id="2407806at2"/>
<name>A0A4Q9W2X0_STAEP</name>
<dbReference type="InterPro" id="IPR016994">
    <property type="entry name" value="UCP032370_VraC"/>
</dbReference>
<dbReference type="EMBL" id="JADPYN010000004">
    <property type="protein sequence ID" value="MBF9303124.1"/>
    <property type="molecule type" value="Genomic_DNA"/>
</dbReference>
<evidence type="ECO:0000256" key="1">
    <source>
        <dbReference type="ARBA" id="ARBA00013751"/>
    </source>
</evidence>